<gene>
    <name evidence="1" type="ORF">ACFOUP_12160</name>
</gene>
<dbReference type="PANTHER" id="PTHR40274">
    <property type="entry name" value="VIRGINIAMYCIN B LYASE"/>
    <property type="match status" value="1"/>
</dbReference>
<keyword evidence="2" id="KW-1185">Reference proteome</keyword>
<organism evidence="1 2">
    <name type="scientific">Belliella kenyensis</name>
    <dbReference type="NCBI Taxonomy" id="1472724"/>
    <lineage>
        <taxon>Bacteria</taxon>
        <taxon>Pseudomonadati</taxon>
        <taxon>Bacteroidota</taxon>
        <taxon>Cytophagia</taxon>
        <taxon>Cytophagales</taxon>
        <taxon>Cyclobacteriaceae</taxon>
        <taxon>Belliella</taxon>
    </lineage>
</organism>
<dbReference type="PANTHER" id="PTHR40274:SF3">
    <property type="entry name" value="VIRGINIAMYCIN B LYASE"/>
    <property type="match status" value="1"/>
</dbReference>
<reference evidence="2" key="1">
    <citation type="journal article" date="2019" name="Int. J. Syst. Evol. Microbiol.">
        <title>The Global Catalogue of Microorganisms (GCM) 10K type strain sequencing project: providing services to taxonomists for standard genome sequencing and annotation.</title>
        <authorList>
            <consortium name="The Broad Institute Genomics Platform"/>
            <consortium name="The Broad Institute Genome Sequencing Center for Infectious Disease"/>
            <person name="Wu L."/>
            <person name="Ma J."/>
        </authorList>
    </citation>
    <scope>NUCLEOTIDE SEQUENCE [LARGE SCALE GENOMIC DNA]</scope>
    <source>
        <strain evidence="2">CECT 8551</strain>
    </source>
</reference>
<dbReference type="SUPFAM" id="SSF50998">
    <property type="entry name" value="Quinoprotein alcohol dehydrogenase-like"/>
    <property type="match status" value="1"/>
</dbReference>
<dbReference type="SUPFAM" id="SSF63829">
    <property type="entry name" value="Calcium-dependent phosphotriesterase"/>
    <property type="match status" value="1"/>
</dbReference>
<protein>
    <submittedName>
        <fullName evidence="1">WD40 repeat domain-containing protein</fullName>
    </submittedName>
</protein>
<dbReference type="EMBL" id="JBHSAV010000053">
    <property type="protein sequence ID" value="MFC3977134.1"/>
    <property type="molecule type" value="Genomic_DNA"/>
</dbReference>
<dbReference type="InterPro" id="IPR011047">
    <property type="entry name" value="Quinoprotein_ADH-like_sf"/>
</dbReference>
<dbReference type="InterPro" id="IPR015943">
    <property type="entry name" value="WD40/YVTN_repeat-like_dom_sf"/>
</dbReference>
<comment type="caution">
    <text evidence="1">The sequence shown here is derived from an EMBL/GenBank/DDBJ whole genome shotgun (WGS) entry which is preliminary data.</text>
</comment>
<dbReference type="Proteomes" id="UP001595766">
    <property type="component" value="Unassembled WGS sequence"/>
</dbReference>
<dbReference type="Gene3D" id="2.130.10.10">
    <property type="entry name" value="YVTN repeat-like/Quinoprotein amine dehydrogenase"/>
    <property type="match status" value="2"/>
</dbReference>
<evidence type="ECO:0000313" key="2">
    <source>
        <dbReference type="Proteomes" id="UP001595766"/>
    </source>
</evidence>
<dbReference type="RefSeq" id="WP_241291666.1">
    <property type="nucleotide sequence ID" value="NZ_JAKZGR010000002.1"/>
</dbReference>
<name>A0ABV8ENH2_9BACT</name>
<proteinExistence type="predicted"/>
<evidence type="ECO:0000313" key="1">
    <source>
        <dbReference type="EMBL" id="MFC3977134.1"/>
    </source>
</evidence>
<accession>A0ABV8ENH2</accession>
<sequence length="656" mass="71808">MILTRIISIVLITCVVTHSVLAQEEKYGEFINHGIQLTASMIQGSLFVDDKNGNTLIYTVVRGEPAHLLAFDVESKKLVLDVPLPKADGVWDLTQSTDGDLYIPGANGSLFKHTPGTQEIEDLGIVLDGETYLWNLTSGFDGEVFGATYPGCRIFRYHPDHGFSDIGNGPVVEGENYVRSLAFHHRTGLLYAGIGSRAHLIEIDPKTGNKKSLLPEKYQDKEFVYSLEIIPGKNGEDRLFALLTAGSETLIYNLKTKVFEQEIAGMDMKAITSDKAGKQVYLTSKGNTLAFDPKKNFGKSKVILKESGTANAFLHKENGDLLMLSSGGNLIEYNIKAKTENRTKLAIPGQPIPINAITFGPDGKVWTGGYLAGGHASFDPSTGIHQEHKGLDQTEGMAVFEDKIYIGIYPKGKFYVLDTKNEWNMADSNPKALGQIDGQSRSFALAAIPELRKMAFGMIPEYGKLGGALVIYDIDSEELKTFEQPVPKQGISSLIFNKGALVGGTTISGGLGKMPETKEAKLFVWDLGKMKVVEELVPVAGASAITGMIEGPDGNIWGMADGTLFIFDVDSNSLISTHKLYDFPEFKSHIWRSAFLVLHPDGNIYGTDNRMLFKIDPSTKAFTKVAEDTGLLVMGDDGTLFFRKATELWSYKPKSN</sequence>
<dbReference type="InterPro" id="IPR051344">
    <property type="entry name" value="Vgb"/>
</dbReference>